<name>A0A212LCB2_9HYPH</name>
<dbReference type="AlphaFoldDB" id="A0A212LCB2"/>
<evidence type="ECO:0000313" key="1">
    <source>
        <dbReference type="EMBL" id="SCM70015.1"/>
    </source>
</evidence>
<dbReference type="RefSeq" id="WP_288195412.1">
    <property type="nucleotide sequence ID" value="NZ_LT608334.1"/>
</dbReference>
<dbReference type="Pfam" id="PF23812">
    <property type="entry name" value="Phage_TAC_18"/>
    <property type="match status" value="1"/>
</dbReference>
<proteinExistence type="predicted"/>
<dbReference type="EMBL" id="FMJD01000005">
    <property type="protein sequence ID" value="SCM75128.1"/>
    <property type="molecule type" value="Genomic_DNA"/>
</dbReference>
<evidence type="ECO:0000313" key="2">
    <source>
        <dbReference type="EMBL" id="SCM75128.1"/>
    </source>
</evidence>
<organism evidence="2">
    <name type="scientific">uncultured Pleomorphomonas sp</name>
    <dbReference type="NCBI Taxonomy" id="442121"/>
    <lineage>
        <taxon>Bacteria</taxon>
        <taxon>Pseudomonadati</taxon>
        <taxon>Pseudomonadota</taxon>
        <taxon>Alphaproteobacteria</taxon>
        <taxon>Hyphomicrobiales</taxon>
        <taxon>Pleomorphomonadaceae</taxon>
        <taxon>Pleomorphomonas</taxon>
        <taxon>environmental samples</taxon>
    </lineage>
</organism>
<dbReference type="InterPro" id="IPR056919">
    <property type="entry name" value="Phage_TAC_18"/>
</dbReference>
<sequence>MADLQKLLCAEVRRNLKGGDRPRIPAGGELLWRWFSDLSGTRQAGFGGPLPITFNEIAAYARLFAIPIAPRHVAILKAMDAAFLDEIAESTPPSGVKVAPRVSPRPLSGALFDANF</sequence>
<accession>A0A212LCB2</accession>
<reference evidence="2" key="1">
    <citation type="submission" date="2016-08" db="EMBL/GenBank/DDBJ databases">
        <authorList>
            <person name="Seilhamer J.J."/>
        </authorList>
    </citation>
    <scope>NUCLEOTIDE SEQUENCE</scope>
    <source>
        <strain evidence="2">86</strain>
    </source>
</reference>
<protein>
    <submittedName>
        <fullName evidence="2">Uncharacterized protein</fullName>
    </submittedName>
</protein>
<gene>
    <name evidence="1" type="ORF">KL86PLE_10006</name>
    <name evidence="2" type="ORF">KL86PLE_130529</name>
</gene>
<dbReference type="EMBL" id="FMJD01000001">
    <property type="protein sequence ID" value="SCM70015.1"/>
    <property type="molecule type" value="Genomic_DNA"/>
</dbReference>